<comment type="caution">
    <text evidence="1">The sequence shown here is derived from an EMBL/GenBank/DDBJ whole genome shotgun (WGS) entry which is preliminary data.</text>
</comment>
<sequence>MSNPPHFSHARSAADKMLGRMRSLVDNVAVALDGPPPTLRDKLVENWVLIQEYYSPQRQDDNRKLRITDTTIPYHLECMLKLLAQEMRQTPHSVEDLEFGPCVEYLLQYHVLSDLVDFADADQPRGMRKYVLRFFGVLVHVIPLGLLPESAIRLPLVAIMRQCLHVVQTSPTTPINPLRRQEPMAATAAAAIGSAVDSACRLGLGYHSMQNDRTAVVLIHDLLHLIVTLFGRLREHADMAYLFFDWSNNGNARSVAGSSSSSDLAVVSLRSATSGYLQQSARGHELFIVHIIVEYLLAPGITGQLAREALVLVVQVLLAPTDKARYVSFLLDQARLVELLVEHMGYLHSQIPVYRPMPRSPTARLFSPSYAGARLQPPLQRRLFHHSVDRVASSDHLAARLDSLLAAPSVLRSAVHQDRRESEILASARLVLEHVDAFFLCWELLDEVAIVAAEDERVAKAVQTLLISGFLRTHIEPALLANMQSRSQAITTVSYLTDLINATHSDRVLDALFSVLLGSDLAPEVERRSHGFDNDGKKEVRKLVSTDLLSSDDRELLESIDDDALRAEAAMLLLPPGTDLSTIPGLFSGGSMKQMAESDSNATLADPCPLRTLLIGWMTISDDDRSHLALNTLRLFDTILSTLNQFAFTSLVLRNFVEADTNRGGPALGMGVSAPADQELVRAVVERFLDAAPSNIANAMPEVVVSTAMRMESGNEEESSSLSSILPTDMGELLPSRNNYQAMCSQIMRDNHGCDEYVDDCLRRVRANRHYISSCWKPSNPAVDNGIDRAEEDFYPGAFLASLVTQFSSVVKRHMAYNLMLTSMVNKLACIGDPALTAFLFLANSATMTPEQGLAAPMLYDSLVAASADAYVKSERVPRFPARLARQRYEGVETAIKVGAAHPMSNENRKTKEPFTSDDDNRSSSIKQPLSLSSSGAMDVDSALPAAVAAISVPGGGSSREDVARAVRFLGTPIKRFVHGFIVLDEFAKEMAATALALHTIELDRQLTVEQTLVVPDVAGAVHDEYADLLEYFDPEEPAYRRAAVVVGQMAANSLKDGDGIIELLGSKKPGGGKRKGGRRKSASSPCVKSLIQ</sequence>
<evidence type="ECO:0000313" key="2">
    <source>
        <dbReference type="Proteomes" id="UP001139981"/>
    </source>
</evidence>
<name>A0ACC1M867_9FUNG</name>
<reference evidence="1" key="1">
    <citation type="submission" date="2022-07" db="EMBL/GenBank/DDBJ databases">
        <title>Phylogenomic reconstructions and comparative analyses of Kickxellomycotina fungi.</title>
        <authorList>
            <person name="Reynolds N.K."/>
            <person name="Stajich J.E."/>
            <person name="Barry K."/>
            <person name="Grigoriev I.V."/>
            <person name="Crous P."/>
            <person name="Smith M.E."/>
        </authorList>
    </citation>
    <scope>NUCLEOTIDE SEQUENCE</scope>
    <source>
        <strain evidence="1">CBS 190363</strain>
    </source>
</reference>
<evidence type="ECO:0000313" key="1">
    <source>
        <dbReference type="EMBL" id="KAJ2898954.1"/>
    </source>
</evidence>
<accession>A0ACC1M867</accession>
<organism evidence="1 2">
    <name type="scientific">Coemansia aciculifera</name>
    <dbReference type="NCBI Taxonomy" id="417176"/>
    <lineage>
        <taxon>Eukaryota</taxon>
        <taxon>Fungi</taxon>
        <taxon>Fungi incertae sedis</taxon>
        <taxon>Zoopagomycota</taxon>
        <taxon>Kickxellomycotina</taxon>
        <taxon>Kickxellomycetes</taxon>
        <taxon>Kickxellales</taxon>
        <taxon>Kickxellaceae</taxon>
        <taxon>Coemansia</taxon>
    </lineage>
</organism>
<dbReference type="Proteomes" id="UP001139981">
    <property type="component" value="Unassembled WGS sequence"/>
</dbReference>
<dbReference type="EMBL" id="JANBVB010000042">
    <property type="protein sequence ID" value="KAJ2898954.1"/>
    <property type="molecule type" value="Genomic_DNA"/>
</dbReference>
<protein>
    <submittedName>
        <fullName evidence="1">Uncharacterized protein</fullName>
    </submittedName>
</protein>
<keyword evidence="2" id="KW-1185">Reference proteome</keyword>
<gene>
    <name evidence="1" type="ORF">IWW38_001173</name>
</gene>
<proteinExistence type="predicted"/>